<dbReference type="GO" id="GO:0000228">
    <property type="term" value="C:nuclear chromosome"/>
    <property type="evidence" value="ECO:0007669"/>
    <property type="project" value="TreeGrafter"/>
</dbReference>
<evidence type="ECO:0000313" key="6">
    <source>
        <dbReference type="Proteomes" id="UP000007304"/>
    </source>
</evidence>
<dbReference type="GeneID" id="20305837"/>
<reference evidence="5" key="1">
    <citation type="submission" date="2011-07" db="EMBL/GenBank/DDBJ databases">
        <title>The Genome Sequence of Exophiala (Wangiella) dermatitidis NIH/UT8656.</title>
        <authorList>
            <consortium name="The Broad Institute Genome Sequencing Platform"/>
            <person name="Cuomo C."/>
            <person name="Wang Z."/>
            <person name="Hunicke-Smith S."/>
            <person name="Szanislo P.J."/>
            <person name="Earl A."/>
            <person name="Young S.K."/>
            <person name="Zeng Q."/>
            <person name="Gargeya S."/>
            <person name="Fitzgerald M."/>
            <person name="Haas B."/>
            <person name="Abouelleil A."/>
            <person name="Alvarado L."/>
            <person name="Arachchi H.M."/>
            <person name="Berlin A."/>
            <person name="Brown A."/>
            <person name="Chapman S.B."/>
            <person name="Chen Z."/>
            <person name="Dunbar C."/>
            <person name="Freedman E."/>
            <person name="Gearin G."/>
            <person name="Gellesch M."/>
            <person name="Goldberg J."/>
            <person name="Griggs A."/>
            <person name="Gujja S."/>
            <person name="Heiman D."/>
            <person name="Howarth C."/>
            <person name="Larson L."/>
            <person name="Lui A."/>
            <person name="MacDonald P.J.P."/>
            <person name="Montmayeur A."/>
            <person name="Murphy C."/>
            <person name="Neiman D."/>
            <person name="Pearson M."/>
            <person name="Priest M."/>
            <person name="Roberts A."/>
            <person name="Saif S."/>
            <person name="Shea T."/>
            <person name="Shenoy N."/>
            <person name="Sisk P."/>
            <person name="Stolte C."/>
            <person name="Sykes S."/>
            <person name="Wortman J."/>
            <person name="Nusbaum C."/>
            <person name="Birren B."/>
        </authorList>
    </citation>
    <scope>NUCLEOTIDE SEQUENCE</scope>
    <source>
        <strain evidence="5">NIH/UT8656</strain>
    </source>
</reference>
<dbReference type="OrthoDB" id="2288358at2759"/>
<dbReference type="PROSITE" id="PS51517">
    <property type="entry name" value="NDT80"/>
    <property type="match status" value="1"/>
</dbReference>
<feature type="compositionally biased region" description="Low complexity" evidence="3">
    <location>
        <begin position="563"/>
        <end position="573"/>
    </location>
</feature>
<dbReference type="OMA" id="RKWTCYR"/>
<protein>
    <submittedName>
        <fullName evidence="5">Acid phosphatase</fullName>
    </submittedName>
</protein>
<evidence type="ECO:0000256" key="3">
    <source>
        <dbReference type="SAM" id="MobiDB-lite"/>
    </source>
</evidence>
<dbReference type="PANTHER" id="PTHR35144">
    <property type="entry name" value="MEIOSIS-SPECIFIC TRANSCRIPTION FACTOR NDT80"/>
    <property type="match status" value="1"/>
</dbReference>
<feature type="compositionally biased region" description="Polar residues" evidence="3">
    <location>
        <begin position="1"/>
        <end position="10"/>
    </location>
</feature>
<dbReference type="GO" id="GO:0003700">
    <property type="term" value="F:DNA-binding transcription factor activity"/>
    <property type="evidence" value="ECO:0007669"/>
    <property type="project" value="UniProtKB-UniRule"/>
</dbReference>
<feature type="region of interest" description="Disordered" evidence="3">
    <location>
        <begin position="77"/>
        <end position="107"/>
    </location>
</feature>
<evidence type="ECO:0000259" key="4">
    <source>
        <dbReference type="PROSITE" id="PS51517"/>
    </source>
</evidence>
<feature type="compositionally biased region" description="Polar residues" evidence="3">
    <location>
        <begin position="578"/>
        <end position="601"/>
    </location>
</feature>
<dbReference type="GO" id="GO:0051321">
    <property type="term" value="P:meiotic cell cycle"/>
    <property type="evidence" value="ECO:0007669"/>
    <property type="project" value="TreeGrafter"/>
</dbReference>
<dbReference type="Proteomes" id="UP000007304">
    <property type="component" value="Unassembled WGS sequence"/>
</dbReference>
<dbReference type="Pfam" id="PF05224">
    <property type="entry name" value="NDT80_PhoG"/>
    <property type="match status" value="1"/>
</dbReference>
<dbReference type="eggNOG" id="ENOG502R1FS">
    <property type="taxonomic scope" value="Eukaryota"/>
</dbReference>
<dbReference type="Gene3D" id="2.60.40.1390">
    <property type="entry name" value="NDT80 DNA-binding domain"/>
    <property type="match status" value="1"/>
</dbReference>
<keyword evidence="1 2" id="KW-0238">DNA-binding</keyword>
<name>H6BMB6_EXODN</name>
<accession>H6BMB6</accession>
<proteinExistence type="predicted"/>
<dbReference type="InterPro" id="IPR037141">
    <property type="entry name" value="NDT80_DNA-bd_dom_sf"/>
</dbReference>
<feature type="region of interest" description="Disordered" evidence="3">
    <location>
        <begin position="339"/>
        <end position="377"/>
    </location>
</feature>
<evidence type="ECO:0000256" key="1">
    <source>
        <dbReference type="ARBA" id="ARBA00023125"/>
    </source>
</evidence>
<sequence>MDPTLLQHSSPFDFPISSESKYLGQGRPFSNPSYPANDFPYSGRRPQSALTNGAPGAGVAISSNSNLDFNSSSLLNESPFHSHTQETQLLLSPPDSSSGSASASGNSTASSIVFTTLPKPFPSNAGPTDHFPSAPPSVLSSNWAGSAMTVMDRPRFPPPLSPPVNYNSANGMGTALLSNRPMVDRLPPSYQPNGHSSISPGLFQQPGPRYPPSTYHRNSIGHPYIADGLYPGQNMSASIHEQPSPAKQDGPPFGDTVVLYPVLTVRNQQLIPEITASIQKGFFQVDRKWTCYRRNYFAVTCSFAFKNHGAEGPFYLQRNGHEEQIHQFAVSISAKTALTGNGESESRGLVQHTPKRDKATESVPGRHLISPTPNQSMGPNGVYLGAGSLYGGSQHMSSAMMGSYGGAFENSSANSIPPLHTFERIQFQKATANNGKRRAQQQYFLVVVELSANIARSPGEENWVVIATKESDPMVVRGRSPGHYKDNGRRDSQTSMDPDRGSGHGAAEGAPPGSLPPGSYGHPSMSWMAGHRHNAHTHYGGSGSTYRQAQAMENEYSPASMASSSTLTETSTEADLNPSETLSKKSSCTFSPDRSVSTPRSESSEDALFNLDGGHHHHTLTRKRAYEDDDGDAHLHFHLPAPFTDSVSSLSDFSTMPYSKLLCAS</sequence>
<dbReference type="GO" id="GO:0003677">
    <property type="term" value="F:DNA binding"/>
    <property type="evidence" value="ECO:0007669"/>
    <property type="project" value="UniProtKB-KW"/>
</dbReference>
<feature type="region of interest" description="Disordered" evidence="3">
    <location>
        <begin position="555"/>
        <end position="615"/>
    </location>
</feature>
<dbReference type="RefSeq" id="XP_009153458.1">
    <property type="nucleotide sequence ID" value="XM_009155210.1"/>
</dbReference>
<feature type="region of interest" description="Disordered" evidence="3">
    <location>
        <begin position="1"/>
        <end position="57"/>
    </location>
</feature>
<gene>
    <name evidence="5" type="ORF">HMPREF1120_01198</name>
</gene>
<dbReference type="InterPro" id="IPR052605">
    <property type="entry name" value="Fungal_trans_regulator"/>
</dbReference>
<dbReference type="PANTHER" id="PTHR35144:SF2">
    <property type="entry name" value="MEIOSIS-SPECIFIC TRANSCRIPTION FACTOR NDT80"/>
    <property type="match status" value="1"/>
</dbReference>
<dbReference type="GO" id="GO:0045944">
    <property type="term" value="P:positive regulation of transcription by RNA polymerase II"/>
    <property type="evidence" value="ECO:0007669"/>
    <property type="project" value="TreeGrafter"/>
</dbReference>
<feature type="region of interest" description="Disordered" evidence="3">
    <location>
        <begin position="474"/>
        <end position="529"/>
    </location>
</feature>
<dbReference type="AlphaFoldDB" id="H6BMB6"/>
<dbReference type="InterPro" id="IPR008967">
    <property type="entry name" value="p53-like_TF_DNA-bd_sf"/>
</dbReference>
<evidence type="ECO:0000313" key="5">
    <source>
        <dbReference type="EMBL" id="EHY52997.1"/>
    </source>
</evidence>
<organism evidence="5 6">
    <name type="scientific">Exophiala dermatitidis (strain ATCC 34100 / CBS 525.76 / NIH/UT8656)</name>
    <name type="common">Black yeast</name>
    <name type="synonym">Wangiella dermatitidis</name>
    <dbReference type="NCBI Taxonomy" id="858893"/>
    <lineage>
        <taxon>Eukaryota</taxon>
        <taxon>Fungi</taxon>
        <taxon>Dikarya</taxon>
        <taxon>Ascomycota</taxon>
        <taxon>Pezizomycotina</taxon>
        <taxon>Eurotiomycetes</taxon>
        <taxon>Chaetothyriomycetidae</taxon>
        <taxon>Chaetothyriales</taxon>
        <taxon>Herpotrichiellaceae</taxon>
        <taxon>Exophiala</taxon>
    </lineage>
</organism>
<dbReference type="VEuPathDB" id="FungiDB:HMPREF1120_01198"/>
<feature type="compositionally biased region" description="Basic and acidic residues" evidence="3">
    <location>
        <begin position="483"/>
        <end position="502"/>
    </location>
</feature>
<feature type="domain" description="NDT80" evidence="4">
    <location>
        <begin position="211"/>
        <end position="488"/>
    </location>
</feature>
<evidence type="ECO:0000256" key="2">
    <source>
        <dbReference type="PROSITE-ProRule" id="PRU00850"/>
    </source>
</evidence>
<dbReference type="STRING" id="858893.H6BMB6"/>
<dbReference type="InterPro" id="IPR024061">
    <property type="entry name" value="NDT80_DNA-bd_dom"/>
</dbReference>
<keyword evidence="6" id="KW-1185">Reference proteome</keyword>
<feature type="DNA-binding region" description="NDT80" evidence="2">
    <location>
        <begin position="211"/>
        <end position="488"/>
    </location>
</feature>
<feature type="compositionally biased region" description="Low complexity" evidence="3">
    <location>
        <begin position="96"/>
        <end position="107"/>
    </location>
</feature>
<feature type="compositionally biased region" description="Polar residues" evidence="3">
    <location>
        <begin position="79"/>
        <end position="90"/>
    </location>
</feature>
<dbReference type="SUPFAM" id="SSF49417">
    <property type="entry name" value="p53-like transcription factors"/>
    <property type="match status" value="1"/>
</dbReference>
<dbReference type="InParanoid" id="H6BMB6"/>
<dbReference type="EMBL" id="JH226130">
    <property type="protein sequence ID" value="EHY52997.1"/>
    <property type="molecule type" value="Genomic_DNA"/>
</dbReference>
<dbReference type="HOGENOM" id="CLU_412788_0_0_1"/>